<dbReference type="PANTHER" id="PTHR42852:SF13">
    <property type="entry name" value="PROTEIN DIPZ"/>
    <property type="match status" value="1"/>
</dbReference>
<dbReference type="Pfam" id="PF08534">
    <property type="entry name" value="Redoxin"/>
    <property type="match status" value="1"/>
</dbReference>
<dbReference type="EMBL" id="JBHRVA010000002">
    <property type="protein sequence ID" value="MFC3302412.1"/>
    <property type="molecule type" value="Genomic_DNA"/>
</dbReference>
<evidence type="ECO:0000259" key="2">
    <source>
        <dbReference type="PROSITE" id="PS51352"/>
    </source>
</evidence>
<dbReference type="InterPro" id="IPR013766">
    <property type="entry name" value="Thioredoxin_domain"/>
</dbReference>
<dbReference type="InterPro" id="IPR036249">
    <property type="entry name" value="Thioredoxin-like_sf"/>
</dbReference>
<evidence type="ECO:0000256" key="1">
    <source>
        <dbReference type="SAM" id="Phobius"/>
    </source>
</evidence>
<name>A0ABV7MC50_9PROT</name>
<keyword evidence="1" id="KW-0472">Membrane</keyword>
<dbReference type="SUPFAM" id="SSF52833">
    <property type="entry name" value="Thioredoxin-like"/>
    <property type="match status" value="1"/>
</dbReference>
<comment type="caution">
    <text evidence="3">The sequence shown here is derived from an EMBL/GenBank/DDBJ whole genome shotgun (WGS) entry which is preliminary data.</text>
</comment>
<organism evidence="3 4">
    <name type="scientific">Parvularcula lutaonensis</name>
    <dbReference type="NCBI Taxonomy" id="491923"/>
    <lineage>
        <taxon>Bacteria</taxon>
        <taxon>Pseudomonadati</taxon>
        <taxon>Pseudomonadota</taxon>
        <taxon>Alphaproteobacteria</taxon>
        <taxon>Parvularculales</taxon>
        <taxon>Parvularculaceae</taxon>
        <taxon>Parvularcula</taxon>
    </lineage>
</organism>
<dbReference type="InterPro" id="IPR013740">
    <property type="entry name" value="Redoxin"/>
</dbReference>
<proteinExistence type="predicted"/>
<dbReference type="RefSeq" id="WP_189570645.1">
    <property type="nucleotide sequence ID" value="NZ_BMXU01000001.1"/>
</dbReference>
<evidence type="ECO:0000313" key="4">
    <source>
        <dbReference type="Proteomes" id="UP001595607"/>
    </source>
</evidence>
<keyword evidence="1" id="KW-0812">Transmembrane</keyword>
<sequence length="210" mass="22978">MDRVLSYLRSLKDPMKLIQLLMIIGGLGVAYTLLAAVQKPSELRRSEDEPVYVVGEMESFERTFPPQGLPSLKLEGPDGPVNLTGYADGRPLVVNLWATWCAPCIEELPSLAALQEQLGDEVRVLAVAQEGGDGSRQRAMLERVGAEDLELLLDPRLSYGRSVSDELSLPITILYDSRGREVGRVTKPADWASPEAVRLVRAVGQGALPR</sequence>
<dbReference type="PROSITE" id="PS51352">
    <property type="entry name" value="THIOREDOXIN_2"/>
    <property type="match status" value="1"/>
</dbReference>
<gene>
    <name evidence="3" type="ORF">ACFONP_06665</name>
</gene>
<dbReference type="PANTHER" id="PTHR42852">
    <property type="entry name" value="THIOL:DISULFIDE INTERCHANGE PROTEIN DSBE"/>
    <property type="match status" value="1"/>
</dbReference>
<evidence type="ECO:0000313" key="3">
    <source>
        <dbReference type="EMBL" id="MFC3302412.1"/>
    </source>
</evidence>
<reference evidence="4" key="1">
    <citation type="journal article" date="2019" name="Int. J. Syst. Evol. Microbiol.">
        <title>The Global Catalogue of Microorganisms (GCM) 10K type strain sequencing project: providing services to taxonomists for standard genome sequencing and annotation.</title>
        <authorList>
            <consortium name="The Broad Institute Genomics Platform"/>
            <consortium name="The Broad Institute Genome Sequencing Center for Infectious Disease"/>
            <person name="Wu L."/>
            <person name="Ma J."/>
        </authorList>
    </citation>
    <scope>NUCLEOTIDE SEQUENCE [LARGE SCALE GENOMIC DNA]</scope>
    <source>
        <strain evidence="4">KCTC 22245</strain>
    </source>
</reference>
<dbReference type="CDD" id="cd02966">
    <property type="entry name" value="TlpA_like_family"/>
    <property type="match status" value="1"/>
</dbReference>
<dbReference type="InterPro" id="IPR050553">
    <property type="entry name" value="Thioredoxin_ResA/DsbE_sf"/>
</dbReference>
<keyword evidence="1" id="KW-1133">Transmembrane helix</keyword>
<protein>
    <submittedName>
        <fullName evidence="3">TlpA family protein disulfide reductase</fullName>
    </submittedName>
</protein>
<accession>A0ABV7MC50</accession>
<dbReference type="Gene3D" id="3.40.30.10">
    <property type="entry name" value="Glutaredoxin"/>
    <property type="match status" value="1"/>
</dbReference>
<keyword evidence="4" id="KW-1185">Reference proteome</keyword>
<dbReference type="Proteomes" id="UP001595607">
    <property type="component" value="Unassembled WGS sequence"/>
</dbReference>
<feature type="domain" description="Thioredoxin" evidence="2">
    <location>
        <begin position="63"/>
        <end position="205"/>
    </location>
</feature>
<feature type="transmembrane region" description="Helical" evidence="1">
    <location>
        <begin position="17"/>
        <end position="37"/>
    </location>
</feature>